<dbReference type="GO" id="GO:0006935">
    <property type="term" value="P:chemotaxis"/>
    <property type="evidence" value="ECO:0007669"/>
    <property type="project" value="UniProtKB-ARBA"/>
</dbReference>
<dbReference type="SMART" id="SM00091">
    <property type="entry name" value="PAS"/>
    <property type="match status" value="2"/>
</dbReference>
<dbReference type="PROSITE" id="PS50111">
    <property type="entry name" value="CHEMOTAXIS_TRANSDUC_2"/>
    <property type="match status" value="1"/>
</dbReference>
<dbReference type="KEGG" id="gni:GNIT_1309"/>
<dbReference type="PANTHER" id="PTHR24422:SF10">
    <property type="entry name" value="CHEMOTAXIS PROTEIN METHYLTRANSFERASE 2"/>
    <property type="match status" value="1"/>
</dbReference>
<keyword evidence="1" id="KW-0807">Transducer</keyword>
<evidence type="ECO:0000259" key="2">
    <source>
        <dbReference type="PROSITE" id="PS50111"/>
    </source>
</evidence>
<dbReference type="InterPro" id="IPR004089">
    <property type="entry name" value="MCPsignal_dom"/>
</dbReference>
<dbReference type="InterPro" id="IPR013655">
    <property type="entry name" value="PAS_fold_3"/>
</dbReference>
<dbReference type="SUPFAM" id="SSF55785">
    <property type="entry name" value="PYP-like sensor domain (PAS domain)"/>
    <property type="match status" value="2"/>
</dbReference>
<sequence>MWFKKNNYLLSDADKSNTEASFLSTLADHMGLFDNKKLAEKIVQLDVCKADNKVLNRTLNAIEHAVPFITFKPDGTITHANDLFLQLFEYRLEEIKGKHHKSLCEDVYIRSPEYTALWKDLSAGVAKHGQFPRKTASNKKVWLEASYFPVVDESGTLTKVVKIAKDVTESMIENADKEALLSALENYMAVIKFTPDGHVLEANNNFLSVMGYTNKEISNKPHKIFCYDDFYREHPEFWSRLRTGESFSGRFERKNSAGKTVWLEATYSPVKDELGKVYKVVKFATDITKQVVRSQDARDSAATTSEETSQIAATANHALSEAVNVSQQTAKEIALAVQLSQQLKDQATLVFSIVEAIRSVADQTNLLALNAAIEAARAGDVGRGFAVVADEVRKLAGQTASSSTEISEVVNANSRLIEQLLEKMNIVDELSGSSVKRISSVASGINEVEQGVSALAVIMSQLTE</sequence>
<dbReference type="AlphaFoldDB" id="G4QGA8"/>
<dbReference type="GO" id="GO:0007165">
    <property type="term" value="P:signal transduction"/>
    <property type="evidence" value="ECO:0007669"/>
    <property type="project" value="UniProtKB-KW"/>
</dbReference>
<dbReference type="InterPro" id="IPR035965">
    <property type="entry name" value="PAS-like_dom_sf"/>
</dbReference>
<dbReference type="STRING" id="1085623.GNIT_1309"/>
<dbReference type="NCBIfam" id="TIGR00229">
    <property type="entry name" value="sensory_box"/>
    <property type="match status" value="2"/>
</dbReference>
<dbReference type="GO" id="GO:0016020">
    <property type="term" value="C:membrane"/>
    <property type="evidence" value="ECO:0007669"/>
    <property type="project" value="InterPro"/>
</dbReference>
<protein>
    <submittedName>
        <fullName evidence="4">Methyl-accepting chemotaxis sensory transducer with Pas/Pac sensor</fullName>
    </submittedName>
</protein>
<gene>
    <name evidence="4" type="ordered locus">GNIT_1309</name>
</gene>
<dbReference type="InterPro" id="IPR050903">
    <property type="entry name" value="Bact_Chemotaxis_MeTrfase"/>
</dbReference>
<dbReference type="SMART" id="SM00086">
    <property type="entry name" value="PAC"/>
    <property type="match status" value="2"/>
</dbReference>
<accession>G4QGA8</accession>
<dbReference type="InterPro" id="IPR000014">
    <property type="entry name" value="PAS"/>
</dbReference>
<dbReference type="eggNOG" id="COG0840">
    <property type="taxonomic scope" value="Bacteria"/>
</dbReference>
<dbReference type="PROSITE" id="PS50113">
    <property type="entry name" value="PAC"/>
    <property type="match status" value="1"/>
</dbReference>
<dbReference type="SMART" id="SM00283">
    <property type="entry name" value="MA"/>
    <property type="match status" value="1"/>
</dbReference>
<dbReference type="Gene3D" id="1.10.287.950">
    <property type="entry name" value="Methyl-accepting chemotaxis protein"/>
    <property type="match status" value="1"/>
</dbReference>
<dbReference type="PANTHER" id="PTHR24422">
    <property type="entry name" value="CHEMOTAXIS PROTEIN METHYLTRANSFERASE"/>
    <property type="match status" value="1"/>
</dbReference>
<dbReference type="Pfam" id="PF13426">
    <property type="entry name" value="PAS_9"/>
    <property type="match status" value="1"/>
</dbReference>
<evidence type="ECO:0000313" key="5">
    <source>
        <dbReference type="Proteomes" id="UP000009282"/>
    </source>
</evidence>
<feature type="domain" description="PAC" evidence="3">
    <location>
        <begin position="245"/>
        <end position="299"/>
    </location>
</feature>
<dbReference type="InterPro" id="IPR001610">
    <property type="entry name" value="PAC"/>
</dbReference>
<feature type="domain" description="Methyl-accepting transducer" evidence="2">
    <location>
        <begin position="286"/>
        <end position="464"/>
    </location>
</feature>
<evidence type="ECO:0000313" key="4">
    <source>
        <dbReference type="EMBL" id="AEP29433.1"/>
    </source>
</evidence>
<dbReference type="EMBL" id="CP003060">
    <property type="protein sequence ID" value="AEP29433.1"/>
    <property type="molecule type" value="Genomic_DNA"/>
</dbReference>
<dbReference type="Pfam" id="PF00015">
    <property type="entry name" value="MCPsignal"/>
    <property type="match status" value="1"/>
</dbReference>
<organism evidence="4 5">
    <name type="scientific">Glaciecola nitratireducens (strain JCM 12485 / KCTC 12276 / FR1064)</name>
    <dbReference type="NCBI Taxonomy" id="1085623"/>
    <lineage>
        <taxon>Bacteria</taxon>
        <taxon>Pseudomonadati</taxon>
        <taxon>Pseudomonadota</taxon>
        <taxon>Gammaproteobacteria</taxon>
        <taxon>Alteromonadales</taxon>
        <taxon>Alteromonadaceae</taxon>
        <taxon>Brumicola</taxon>
    </lineage>
</organism>
<dbReference type="InterPro" id="IPR000700">
    <property type="entry name" value="PAS-assoc_C"/>
</dbReference>
<dbReference type="Gene3D" id="3.30.450.20">
    <property type="entry name" value="PAS domain"/>
    <property type="match status" value="2"/>
</dbReference>
<dbReference type="Proteomes" id="UP000009282">
    <property type="component" value="Chromosome"/>
</dbReference>
<dbReference type="SUPFAM" id="SSF58104">
    <property type="entry name" value="Methyl-accepting chemotaxis protein (MCP) signaling domain"/>
    <property type="match status" value="1"/>
</dbReference>
<dbReference type="CDD" id="cd00130">
    <property type="entry name" value="PAS"/>
    <property type="match status" value="2"/>
</dbReference>
<proteinExistence type="predicted"/>
<evidence type="ECO:0000259" key="3">
    <source>
        <dbReference type="PROSITE" id="PS50113"/>
    </source>
</evidence>
<evidence type="ECO:0000256" key="1">
    <source>
        <dbReference type="PROSITE-ProRule" id="PRU00284"/>
    </source>
</evidence>
<reference evidence="4 5" key="1">
    <citation type="journal article" date="2011" name="J. Bacteriol.">
        <title>Complete genome sequence of seawater bacterium Glaciecola nitratireducens FR1064T.</title>
        <authorList>
            <person name="Bian F."/>
            <person name="Qin Q.L."/>
            <person name="Xie B.B."/>
            <person name="Shu Y.L."/>
            <person name="Zhang X.Y."/>
            <person name="Yu Y."/>
            <person name="Chen B."/>
            <person name="Chen X.L."/>
            <person name="Zhou B.C."/>
            <person name="Zhang Y.Z."/>
        </authorList>
    </citation>
    <scope>NUCLEOTIDE SEQUENCE [LARGE SCALE GENOMIC DNA]</scope>
    <source>
        <strain evidence="5">JCM 12485 / KCTC 12276 / FR1064</strain>
    </source>
</reference>
<name>G4QGA8_GLANF</name>
<dbReference type="Pfam" id="PF08447">
    <property type="entry name" value="PAS_3"/>
    <property type="match status" value="1"/>
</dbReference>
<dbReference type="HOGENOM" id="CLU_000445_107_26_6"/>
<keyword evidence="5" id="KW-1185">Reference proteome</keyword>